<dbReference type="Proteomes" id="UP000001258">
    <property type="component" value="Chromosome"/>
</dbReference>
<evidence type="ECO:0000313" key="2">
    <source>
        <dbReference type="Proteomes" id="UP000001258"/>
    </source>
</evidence>
<dbReference type="PIR" id="E83665">
    <property type="entry name" value="E83665"/>
</dbReference>
<keyword evidence="2" id="KW-1185">Reference proteome</keyword>
<accession>Q9KGE1</accession>
<sequence>MLLPFVRSLASLEPMKEEQKEKMVLSTNHNPLHHSII</sequence>
<dbReference type="EMBL" id="BA000004">
    <property type="protein sequence ID" value="BAB03844.1"/>
    <property type="molecule type" value="Genomic_DNA"/>
</dbReference>
<dbReference type="AlphaFoldDB" id="Q9KGE1"/>
<protein>
    <submittedName>
        <fullName evidence="1">BH0125 protein</fullName>
    </submittedName>
</protein>
<gene>
    <name evidence="1" type="ordered locus">BH0125</name>
</gene>
<dbReference type="KEGG" id="bha:BH0125"/>
<proteinExistence type="predicted"/>
<name>Q9KGE1_HALH5</name>
<reference evidence="1 2" key="1">
    <citation type="journal article" date="2000" name="Nucleic Acids Res.">
        <title>Complete genome sequence of the alkaliphilic bacterium Bacillus halodurans and genomic sequence comparison with Bacillus subtilis.</title>
        <authorList>
            <person name="Takami H."/>
            <person name="Nakasone K."/>
            <person name="Takaki Y."/>
            <person name="Maeno G."/>
            <person name="Sasaki R."/>
            <person name="Masui N."/>
            <person name="Fuji F."/>
            <person name="Hirama C."/>
            <person name="Nakamura Y."/>
            <person name="Ogasawara N."/>
            <person name="Kuhara S."/>
            <person name="Horikoshi K."/>
        </authorList>
    </citation>
    <scope>NUCLEOTIDE SEQUENCE [LARGE SCALE GENOMIC DNA]</scope>
    <source>
        <strain evidence="2">ATCC BAA-125 / DSM 18197 / FERM 7344 / JCM 9153 / C-125</strain>
    </source>
</reference>
<organism evidence="1 2">
    <name type="scientific">Halalkalibacterium halodurans (strain ATCC BAA-125 / DSM 18197 / FERM 7344 / JCM 9153 / C-125)</name>
    <name type="common">Bacillus halodurans</name>
    <dbReference type="NCBI Taxonomy" id="272558"/>
    <lineage>
        <taxon>Bacteria</taxon>
        <taxon>Bacillati</taxon>
        <taxon>Bacillota</taxon>
        <taxon>Bacilli</taxon>
        <taxon>Bacillales</taxon>
        <taxon>Bacillaceae</taxon>
        <taxon>Halalkalibacterium (ex Joshi et al. 2022)</taxon>
    </lineage>
</organism>
<evidence type="ECO:0000313" key="1">
    <source>
        <dbReference type="EMBL" id="BAB03844.1"/>
    </source>
</evidence>
<dbReference type="HOGENOM" id="CLU_3340055_0_0_9"/>